<proteinExistence type="predicted"/>
<gene>
    <name evidence="3" type="ORF">OHU69_17065</name>
</gene>
<feature type="transmembrane region" description="Helical" evidence="2">
    <location>
        <begin position="100"/>
        <end position="122"/>
    </location>
</feature>
<sequence length="174" mass="18428">MSGLTNVLVIIAVVVLVVVRQFKAQQITTDKRWWVVPAVLVFMALRKPDLLDPHHQALSASLMGLELLVGLAIGAGWAWTTRLWTAQDGTVWSKSTKASGAVWIVGMALRAGLYAAGAAFGIKQGSAALMLALAATLLVRSGVLIWRAQSLQTAPQGAGAYGDGVPAPSWKDRV</sequence>
<evidence type="ECO:0000313" key="3">
    <source>
        <dbReference type="EMBL" id="WTS12599.1"/>
    </source>
</evidence>
<keyword evidence="2" id="KW-0472">Membrane</keyword>
<feature type="region of interest" description="Disordered" evidence="1">
    <location>
        <begin position="155"/>
        <end position="174"/>
    </location>
</feature>
<evidence type="ECO:0000256" key="2">
    <source>
        <dbReference type="SAM" id="Phobius"/>
    </source>
</evidence>
<protein>
    <submittedName>
        <fullName evidence="3">DUF1453 family protein</fullName>
    </submittedName>
</protein>
<evidence type="ECO:0000256" key="1">
    <source>
        <dbReference type="SAM" id="MobiDB-lite"/>
    </source>
</evidence>
<name>A0AAU1U3T2_9ACTN</name>
<reference evidence="3" key="1">
    <citation type="submission" date="2022-10" db="EMBL/GenBank/DDBJ databases">
        <title>The complete genomes of actinobacterial strains from the NBC collection.</title>
        <authorList>
            <person name="Joergensen T.S."/>
            <person name="Alvarez Arevalo M."/>
            <person name="Sterndorff E.B."/>
            <person name="Faurdal D."/>
            <person name="Vuksanovic O."/>
            <person name="Mourched A.-S."/>
            <person name="Charusanti P."/>
            <person name="Shaw S."/>
            <person name="Blin K."/>
            <person name="Weber T."/>
        </authorList>
    </citation>
    <scope>NUCLEOTIDE SEQUENCE</scope>
    <source>
        <strain evidence="3">NBC_00119</strain>
    </source>
</reference>
<organism evidence="3">
    <name type="scientific">Streptomyces sp. NBC_00119</name>
    <dbReference type="NCBI Taxonomy" id="2975659"/>
    <lineage>
        <taxon>Bacteria</taxon>
        <taxon>Bacillati</taxon>
        <taxon>Actinomycetota</taxon>
        <taxon>Actinomycetes</taxon>
        <taxon>Kitasatosporales</taxon>
        <taxon>Streptomycetaceae</taxon>
        <taxon>Streptomyces</taxon>
    </lineage>
</organism>
<accession>A0AAU1U3T2</accession>
<feature type="transmembrane region" description="Helical" evidence="2">
    <location>
        <begin position="128"/>
        <end position="146"/>
    </location>
</feature>
<keyword evidence="2" id="KW-1133">Transmembrane helix</keyword>
<feature type="transmembrane region" description="Helical" evidence="2">
    <location>
        <begin position="57"/>
        <end position="79"/>
    </location>
</feature>
<keyword evidence="2" id="KW-0812">Transmembrane</keyword>
<dbReference type="AlphaFoldDB" id="A0AAU1U3T2"/>
<dbReference type="EMBL" id="CP108195">
    <property type="protein sequence ID" value="WTS12599.1"/>
    <property type="molecule type" value="Genomic_DNA"/>
</dbReference>